<reference evidence="1" key="1">
    <citation type="submission" date="2018-06" db="EMBL/GenBank/DDBJ databases">
        <authorList>
            <person name="Zhirakovskaya E."/>
        </authorList>
    </citation>
    <scope>NUCLEOTIDE SEQUENCE</scope>
</reference>
<name>A0A3B0Z361_9ZZZZ</name>
<gene>
    <name evidence="1" type="ORF">MNBD_GAMMA18-492</name>
</gene>
<feature type="non-terminal residue" evidence="1">
    <location>
        <position position="1"/>
    </location>
</feature>
<accession>A0A3B0Z361</accession>
<organism evidence="1">
    <name type="scientific">hydrothermal vent metagenome</name>
    <dbReference type="NCBI Taxonomy" id="652676"/>
    <lineage>
        <taxon>unclassified sequences</taxon>
        <taxon>metagenomes</taxon>
        <taxon>ecological metagenomes</taxon>
    </lineage>
</organism>
<proteinExistence type="predicted"/>
<sequence>VVLPSQNLQHAITYILLCCTTGVNEQFPGRDFNPLDTLPMTAGSLTPFLFIEVTELKAASVLSRSGAATCYAFYTMLECVILT</sequence>
<protein>
    <submittedName>
        <fullName evidence="1">Uncharacterized protein</fullName>
    </submittedName>
</protein>
<dbReference type="EMBL" id="UOFP01000194">
    <property type="protein sequence ID" value="VAW87708.1"/>
    <property type="molecule type" value="Genomic_DNA"/>
</dbReference>
<dbReference type="AlphaFoldDB" id="A0A3B0Z361"/>
<evidence type="ECO:0000313" key="1">
    <source>
        <dbReference type="EMBL" id="VAW87708.1"/>
    </source>
</evidence>